<evidence type="ECO:0000313" key="4">
    <source>
        <dbReference type="EMBL" id="TYZ11369.1"/>
    </source>
</evidence>
<proteinExistence type="predicted"/>
<dbReference type="InterPro" id="IPR036271">
    <property type="entry name" value="Tet_transcr_reg_TetR-rel_C_sf"/>
</dbReference>
<protein>
    <submittedName>
        <fullName evidence="4">TetR/AcrR family transcriptional regulator</fullName>
    </submittedName>
</protein>
<feature type="domain" description="HTH tetR-type" evidence="3">
    <location>
        <begin position="4"/>
        <end position="64"/>
    </location>
</feature>
<evidence type="ECO:0000313" key="5">
    <source>
        <dbReference type="Proteomes" id="UP000322791"/>
    </source>
</evidence>
<dbReference type="Gene3D" id="1.10.357.10">
    <property type="entry name" value="Tetracycline Repressor, domain 2"/>
    <property type="match status" value="1"/>
</dbReference>
<dbReference type="GO" id="GO:0003677">
    <property type="term" value="F:DNA binding"/>
    <property type="evidence" value="ECO:0007669"/>
    <property type="project" value="UniProtKB-UniRule"/>
</dbReference>
<comment type="caution">
    <text evidence="4">The sequence shown here is derived from an EMBL/GenBank/DDBJ whole genome shotgun (WGS) entry which is preliminary data.</text>
</comment>
<dbReference type="Pfam" id="PF00440">
    <property type="entry name" value="TetR_N"/>
    <property type="match status" value="1"/>
</dbReference>
<evidence type="ECO:0000259" key="3">
    <source>
        <dbReference type="PROSITE" id="PS50977"/>
    </source>
</evidence>
<organism evidence="4 5">
    <name type="scientific">Hymenobacter lutimineralis</name>
    <dbReference type="NCBI Taxonomy" id="2606448"/>
    <lineage>
        <taxon>Bacteria</taxon>
        <taxon>Pseudomonadati</taxon>
        <taxon>Bacteroidota</taxon>
        <taxon>Cytophagia</taxon>
        <taxon>Cytophagales</taxon>
        <taxon>Hymenobacteraceae</taxon>
        <taxon>Hymenobacter</taxon>
    </lineage>
</organism>
<feature type="DNA-binding region" description="H-T-H motif" evidence="2">
    <location>
        <begin position="27"/>
        <end position="46"/>
    </location>
</feature>
<keyword evidence="1 2" id="KW-0238">DNA-binding</keyword>
<evidence type="ECO:0000256" key="1">
    <source>
        <dbReference type="ARBA" id="ARBA00023125"/>
    </source>
</evidence>
<dbReference type="InterPro" id="IPR009057">
    <property type="entry name" value="Homeodomain-like_sf"/>
</dbReference>
<accession>A0A5D6V968</accession>
<sequence>MTTPSLQQTLLEETQQLFLQHGIRSLSLERIIQLLNVSPATFQGMFADKDDLVLQVARQDLQRQRNEHATLFTQVSSPVERILVLLQHGIGEMQKVPGTNYLEIQQEHPATWELLMDHLTTYSYPQIQGLLNDGILQKQFRGDINIELVTKIILEQLHLILNPVVFPPSRYNLAEVFRSVYLYYIRGLCTEEGIQVAAAHFSRL</sequence>
<dbReference type="PROSITE" id="PS50977">
    <property type="entry name" value="HTH_TETR_2"/>
    <property type="match status" value="1"/>
</dbReference>
<gene>
    <name evidence="4" type="ORF">FY528_06625</name>
</gene>
<dbReference type="InterPro" id="IPR001647">
    <property type="entry name" value="HTH_TetR"/>
</dbReference>
<dbReference type="SUPFAM" id="SSF46689">
    <property type="entry name" value="Homeodomain-like"/>
    <property type="match status" value="1"/>
</dbReference>
<dbReference type="Proteomes" id="UP000322791">
    <property type="component" value="Unassembled WGS sequence"/>
</dbReference>
<reference evidence="4 5" key="1">
    <citation type="submission" date="2019-08" db="EMBL/GenBank/DDBJ databases">
        <authorList>
            <person name="Seo M.-J."/>
        </authorList>
    </citation>
    <scope>NUCLEOTIDE SEQUENCE [LARGE SCALE GENOMIC DNA]</scope>
    <source>
        <strain evidence="4 5">KIGAM108</strain>
    </source>
</reference>
<dbReference type="Gene3D" id="1.10.10.60">
    <property type="entry name" value="Homeodomain-like"/>
    <property type="match status" value="1"/>
</dbReference>
<dbReference type="AlphaFoldDB" id="A0A5D6V968"/>
<keyword evidence="5" id="KW-1185">Reference proteome</keyword>
<name>A0A5D6V968_9BACT</name>
<dbReference type="SUPFAM" id="SSF48498">
    <property type="entry name" value="Tetracyclin repressor-like, C-terminal domain"/>
    <property type="match status" value="1"/>
</dbReference>
<dbReference type="RefSeq" id="WP_149070214.1">
    <property type="nucleotide sequence ID" value="NZ_VTHL01000005.1"/>
</dbReference>
<dbReference type="EMBL" id="VTHL01000005">
    <property type="protein sequence ID" value="TYZ11369.1"/>
    <property type="molecule type" value="Genomic_DNA"/>
</dbReference>
<evidence type="ECO:0000256" key="2">
    <source>
        <dbReference type="PROSITE-ProRule" id="PRU00335"/>
    </source>
</evidence>